<evidence type="ECO:0000259" key="10">
    <source>
        <dbReference type="PROSITE" id="PS50102"/>
    </source>
</evidence>
<feature type="compositionally biased region" description="Low complexity" evidence="8">
    <location>
        <begin position="64"/>
        <end position="86"/>
    </location>
</feature>
<dbReference type="InterPro" id="IPR012677">
    <property type="entry name" value="Nucleotide-bd_a/b_plait_sf"/>
</dbReference>
<dbReference type="PROSITE" id="PS50102">
    <property type="entry name" value="RRM"/>
    <property type="match status" value="2"/>
</dbReference>
<feature type="region of interest" description="Disordered" evidence="8">
    <location>
        <begin position="43"/>
        <end position="86"/>
    </location>
</feature>
<dbReference type="AlphaFoldDB" id="A0A507CW47"/>
<dbReference type="Pfam" id="PF00076">
    <property type="entry name" value="RRM_1"/>
    <property type="match status" value="2"/>
</dbReference>
<feature type="transmembrane region" description="Helical" evidence="9">
    <location>
        <begin position="7"/>
        <end position="26"/>
    </location>
</feature>
<dbReference type="EMBL" id="QEAN01000202">
    <property type="protein sequence ID" value="TPX43348.1"/>
    <property type="molecule type" value="Genomic_DNA"/>
</dbReference>
<comment type="subcellular location">
    <subcellularLocation>
        <location evidence="1">Nucleus</location>
    </subcellularLocation>
</comment>
<keyword evidence="3" id="KW-0677">Repeat</keyword>
<evidence type="ECO:0000256" key="1">
    <source>
        <dbReference type="ARBA" id="ARBA00004123"/>
    </source>
</evidence>
<dbReference type="InterPro" id="IPR006529">
    <property type="entry name" value="U2AF_lg"/>
</dbReference>
<dbReference type="SMART" id="SM00360">
    <property type="entry name" value="RRM"/>
    <property type="match status" value="3"/>
</dbReference>
<dbReference type="GO" id="GO:0003723">
    <property type="term" value="F:RNA binding"/>
    <property type="evidence" value="ECO:0007669"/>
    <property type="project" value="UniProtKB-UniRule"/>
</dbReference>
<dbReference type="CDD" id="cd12232">
    <property type="entry name" value="RRM3_U2AF65"/>
    <property type="match status" value="1"/>
</dbReference>
<keyword evidence="9" id="KW-1133">Transmembrane helix</keyword>
<dbReference type="GO" id="GO:0005634">
    <property type="term" value="C:nucleus"/>
    <property type="evidence" value="ECO:0007669"/>
    <property type="project" value="UniProtKB-SubCell"/>
</dbReference>
<evidence type="ECO:0000256" key="5">
    <source>
        <dbReference type="ARBA" id="ARBA00023187"/>
    </source>
</evidence>
<keyword evidence="5" id="KW-0508">mRNA splicing</keyword>
<evidence type="ECO:0000313" key="11">
    <source>
        <dbReference type="EMBL" id="TPX43348.1"/>
    </source>
</evidence>
<dbReference type="Pfam" id="PF15786">
    <property type="entry name" value="PET117"/>
    <property type="match status" value="1"/>
</dbReference>
<comment type="caution">
    <text evidence="11">The sequence shown here is derived from an EMBL/GenBank/DDBJ whole genome shotgun (WGS) entry which is preliminary data.</text>
</comment>
<evidence type="ECO:0000256" key="9">
    <source>
        <dbReference type="SAM" id="Phobius"/>
    </source>
</evidence>
<keyword evidence="12" id="KW-1185">Reference proteome</keyword>
<evidence type="ECO:0000256" key="6">
    <source>
        <dbReference type="ARBA" id="ARBA00023242"/>
    </source>
</evidence>
<organism evidence="11 12">
    <name type="scientific">Synchytrium endobioticum</name>
    <dbReference type="NCBI Taxonomy" id="286115"/>
    <lineage>
        <taxon>Eukaryota</taxon>
        <taxon>Fungi</taxon>
        <taxon>Fungi incertae sedis</taxon>
        <taxon>Chytridiomycota</taxon>
        <taxon>Chytridiomycota incertae sedis</taxon>
        <taxon>Chytridiomycetes</taxon>
        <taxon>Synchytriales</taxon>
        <taxon>Synchytriaceae</taxon>
        <taxon>Synchytrium</taxon>
    </lineage>
</organism>
<dbReference type="CDD" id="cd12230">
    <property type="entry name" value="RRM1_U2AF65"/>
    <property type="match status" value="1"/>
</dbReference>
<evidence type="ECO:0000256" key="8">
    <source>
        <dbReference type="SAM" id="MobiDB-lite"/>
    </source>
</evidence>
<evidence type="ECO:0000256" key="7">
    <source>
        <dbReference type="PROSITE-ProRule" id="PRU00176"/>
    </source>
</evidence>
<dbReference type="InterPro" id="IPR035979">
    <property type="entry name" value="RBD_domain_sf"/>
</dbReference>
<name>A0A507CW47_9FUNG</name>
<dbReference type="Gene3D" id="3.30.70.330">
    <property type="match status" value="3"/>
</dbReference>
<feature type="domain" description="RRM" evidence="10">
    <location>
        <begin position="360"/>
        <end position="442"/>
    </location>
</feature>
<dbReference type="Proteomes" id="UP000317494">
    <property type="component" value="Unassembled WGS sequence"/>
</dbReference>
<dbReference type="InterPro" id="IPR003954">
    <property type="entry name" value="RRM_euk-type"/>
</dbReference>
<dbReference type="NCBIfam" id="TIGR01642">
    <property type="entry name" value="U2AF_lg"/>
    <property type="match status" value="1"/>
</dbReference>
<evidence type="ECO:0000256" key="2">
    <source>
        <dbReference type="ARBA" id="ARBA00022664"/>
    </source>
</evidence>
<dbReference type="PANTHER" id="PTHR23139">
    <property type="entry name" value="RNA-BINDING PROTEIN"/>
    <property type="match status" value="1"/>
</dbReference>
<keyword evidence="2" id="KW-0507">mRNA processing</keyword>
<sequence length="673" mass="72426">MSRNSKIALAASIVFTTATISFVYYLKDAEVKVRRVGIERDDERRRRKREVAGHVPGSDSSPGVAAQAVPTTPSPPSATAGAGAGTATVEVNRDVLRYFKPNTTTTTAVRGASEYLELVISTLHLSDRVLSAERPFSFLPIIFITNSSALSLSIMSAHRNGYGDGANGYGDGSDDGYNRRGPRGGDRYRSDDRTDRYRDERPRRRSRSRERDYRRDSRGYDSYGGPPRGGGGGPPPPGRRGPSRSPPRGRKRSPESPPGRKGRSVTPVHLKKRKLIAWDVPPPGYEGMTAAQVKQTGLFPLPGQPARAAAITGPGGVLTIADLRSGGQAHSLNVIKHLPPSVAGTAALNALQTSTQRQAKRLYIGNVPTGVSDEQLKHFFNTSLKAMNLNVEPGDGCLAVTLNTDKNFAFVEFRTNVECTGALAFDGIQFSGQALKIRRPKDYMGGEEEEGPQLHVPGVISTVVAESPNKVFVGGLPTYLTDGQVIELLKTFGELRSFNLVKDASTNASKGFAFCEFLDVNVTELAINGLNGLDLGDKKLIVQRAITGAPGASGRGTTSSVLPQIIGGPGEPTPVLLLLNMVSAEELDDAQEYNDIVEDIRDECSKFGEIRTLVIPRPVVGQEVAGVGKVFIHYATAESSQIALKALAGRRFGDRTVVASYYPLDKFMAQEFS</sequence>
<dbReference type="VEuPathDB" id="FungiDB:SeMB42_g04756"/>
<keyword evidence="4 7" id="KW-0694">RNA-binding</keyword>
<dbReference type="InterPro" id="IPR031568">
    <property type="entry name" value="Pet117"/>
</dbReference>
<dbReference type="SUPFAM" id="SSF54928">
    <property type="entry name" value="RNA-binding domain, RBD"/>
    <property type="match status" value="2"/>
</dbReference>
<evidence type="ECO:0000256" key="4">
    <source>
        <dbReference type="ARBA" id="ARBA00022884"/>
    </source>
</evidence>
<keyword evidence="6" id="KW-0539">Nucleus</keyword>
<dbReference type="GO" id="GO:0006397">
    <property type="term" value="P:mRNA processing"/>
    <property type="evidence" value="ECO:0007669"/>
    <property type="project" value="UniProtKB-KW"/>
</dbReference>
<keyword evidence="9" id="KW-0812">Transmembrane</keyword>
<feature type="domain" description="RRM" evidence="10">
    <location>
        <begin position="469"/>
        <end position="547"/>
    </location>
</feature>
<reference evidence="11 12" key="1">
    <citation type="journal article" date="2019" name="Sci. Rep.">
        <title>Comparative genomics of chytrid fungi reveal insights into the obligate biotrophic and pathogenic lifestyle of Synchytrium endobioticum.</title>
        <authorList>
            <person name="van de Vossenberg B.T.L.H."/>
            <person name="Warris S."/>
            <person name="Nguyen H.D.T."/>
            <person name="van Gent-Pelzer M.P.E."/>
            <person name="Joly D.L."/>
            <person name="van de Geest H.C."/>
            <person name="Bonants P.J.M."/>
            <person name="Smith D.S."/>
            <person name="Levesque C.A."/>
            <person name="van der Lee T.A.J."/>
        </authorList>
    </citation>
    <scope>NUCLEOTIDE SEQUENCE [LARGE SCALE GENOMIC DNA]</scope>
    <source>
        <strain evidence="11 12">MB42</strain>
    </source>
</reference>
<protein>
    <recommendedName>
        <fullName evidence="10">RRM domain-containing protein</fullName>
    </recommendedName>
</protein>
<dbReference type="GO" id="GO:0008380">
    <property type="term" value="P:RNA splicing"/>
    <property type="evidence" value="ECO:0007669"/>
    <property type="project" value="UniProtKB-KW"/>
</dbReference>
<proteinExistence type="predicted"/>
<keyword evidence="9" id="KW-0472">Membrane</keyword>
<evidence type="ECO:0000313" key="12">
    <source>
        <dbReference type="Proteomes" id="UP000317494"/>
    </source>
</evidence>
<evidence type="ECO:0000256" key="3">
    <source>
        <dbReference type="ARBA" id="ARBA00022737"/>
    </source>
</evidence>
<dbReference type="CDD" id="cd12231">
    <property type="entry name" value="RRM2_U2AF65"/>
    <property type="match status" value="1"/>
</dbReference>
<feature type="compositionally biased region" description="Basic and acidic residues" evidence="8">
    <location>
        <begin position="209"/>
        <end position="219"/>
    </location>
</feature>
<dbReference type="InterPro" id="IPR000504">
    <property type="entry name" value="RRM_dom"/>
</dbReference>
<dbReference type="STRING" id="286115.A0A507CW47"/>
<dbReference type="SMART" id="SM00361">
    <property type="entry name" value="RRM_1"/>
    <property type="match status" value="2"/>
</dbReference>
<accession>A0A507CW47</accession>
<feature type="compositionally biased region" description="Basic and acidic residues" evidence="8">
    <location>
        <begin position="183"/>
        <end position="202"/>
    </location>
</feature>
<dbReference type="FunFam" id="3.30.70.330:FF:000097">
    <property type="entry name" value="U2 snRNP auxiliary factor large subunit"/>
    <property type="match status" value="1"/>
</dbReference>
<feature type="region of interest" description="Disordered" evidence="8">
    <location>
        <begin position="167"/>
        <end position="269"/>
    </location>
</feature>
<gene>
    <name evidence="11" type="ORF">SeMB42_g04756</name>
</gene>